<reference evidence="1 2" key="1">
    <citation type="submission" date="2016-02" db="EMBL/GenBank/DDBJ databases">
        <title>Complete Genome of H5569, the type strain of the newly described species Haematospirillium jordaniae.</title>
        <authorList>
            <person name="Nicholson A.C."/>
            <person name="Humrighouse B.W."/>
            <person name="Loparov V."/>
            <person name="McQuiston J.R."/>
        </authorList>
    </citation>
    <scope>NUCLEOTIDE SEQUENCE [LARGE SCALE GENOMIC DNA]</scope>
    <source>
        <strain evidence="1 2">H5569</strain>
    </source>
</reference>
<evidence type="ECO:0000313" key="1">
    <source>
        <dbReference type="EMBL" id="AMW33861.1"/>
    </source>
</evidence>
<dbReference type="GO" id="GO:0016747">
    <property type="term" value="F:acyltransferase activity, transferring groups other than amino-acyl groups"/>
    <property type="evidence" value="ECO:0007669"/>
    <property type="project" value="InterPro"/>
</dbReference>
<keyword evidence="2" id="KW-1185">Reference proteome</keyword>
<dbReference type="SUPFAM" id="SSF55729">
    <property type="entry name" value="Acyl-CoA N-acyltransferases (Nat)"/>
    <property type="match status" value="1"/>
</dbReference>
<dbReference type="STRING" id="1549855.AY555_00275"/>
<dbReference type="Pfam" id="PF13673">
    <property type="entry name" value="Acetyltransf_10"/>
    <property type="match status" value="1"/>
</dbReference>
<dbReference type="EMBL" id="CP014525">
    <property type="protein sequence ID" value="AMW33861.1"/>
    <property type="molecule type" value="Genomic_DNA"/>
</dbReference>
<proteinExistence type="predicted"/>
<evidence type="ECO:0000313" key="2">
    <source>
        <dbReference type="Proteomes" id="UP000076066"/>
    </source>
</evidence>
<dbReference type="Gene3D" id="3.40.630.30">
    <property type="match status" value="1"/>
</dbReference>
<protein>
    <submittedName>
        <fullName evidence="1">Uncharacterized protein</fullName>
    </submittedName>
</protein>
<name>A0A143DAW5_9PROT</name>
<dbReference type="OrthoDB" id="2436196at2"/>
<dbReference type="RefSeq" id="WP_066131869.1">
    <property type="nucleotide sequence ID" value="NZ_JAAVST010000005.1"/>
</dbReference>
<dbReference type="Proteomes" id="UP000076066">
    <property type="component" value="Chromosome"/>
</dbReference>
<organism evidence="1 2">
    <name type="scientific">Haematospirillum jordaniae</name>
    <dbReference type="NCBI Taxonomy" id="1549855"/>
    <lineage>
        <taxon>Bacteria</taxon>
        <taxon>Pseudomonadati</taxon>
        <taxon>Pseudomonadota</taxon>
        <taxon>Alphaproteobacteria</taxon>
        <taxon>Rhodospirillales</taxon>
        <taxon>Novispirillaceae</taxon>
        <taxon>Haematospirillum</taxon>
    </lineage>
</organism>
<dbReference type="InterPro" id="IPR016181">
    <property type="entry name" value="Acyl_CoA_acyltransferase"/>
</dbReference>
<accession>A0A143DAW5</accession>
<dbReference type="CDD" id="cd04301">
    <property type="entry name" value="NAT_SF"/>
    <property type="match status" value="1"/>
</dbReference>
<gene>
    <name evidence="1" type="ORF">AY555_00275</name>
</gene>
<dbReference type="PROSITE" id="PS51186">
    <property type="entry name" value="GNAT"/>
    <property type="match status" value="1"/>
</dbReference>
<dbReference type="InterPro" id="IPR000182">
    <property type="entry name" value="GNAT_dom"/>
</dbReference>
<dbReference type="AlphaFoldDB" id="A0A143DAW5"/>
<dbReference type="KEGG" id="hjo:AY555_00275"/>
<sequence>MVQHDIALFSVLLSALLMIRGVIVHIRTGELGDVCAATDVLRRSIVELCQADHGGSPERIALWLANKTPETVALWIDSESLRFVVAEDANCVVGVGAASVDGEILLNYVDPRCRFQGISRAVLSHLEAWISGRAYSTVMLTSTKTALPFYLAAGYRKSGPVDVWQGMPGYPLGKPLLRLPSETATVDVMTKD</sequence>